<dbReference type="EMBL" id="BJHV01000001">
    <property type="protein sequence ID" value="GDY39171.1"/>
    <property type="molecule type" value="Genomic_DNA"/>
</dbReference>
<dbReference type="Gene3D" id="3.40.50.720">
    <property type="entry name" value="NAD(P)-binding Rossmann-like Domain"/>
    <property type="match status" value="1"/>
</dbReference>
<accession>A0A4D4JR22</accession>
<gene>
    <name evidence="5" type="ORF">SANT12839_000530</name>
</gene>
<feature type="region of interest" description="Disordered" evidence="3">
    <location>
        <begin position="140"/>
        <end position="160"/>
    </location>
</feature>
<dbReference type="Pfam" id="PF13561">
    <property type="entry name" value="adh_short_C2"/>
    <property type="match status" value="1"/>
</dbReference>
<dbReference type="GO" id="GO:0016614">
    <property type="term" value="F:oxidoreductase activity, acting on CH-OH group of donors"/>
    <property type="evidence" value="ECO:0007669"/>
    <property type="project" value="UniProtKB-ARBA"/>
</dbReference>
<name>A0A4D4JR22_9ACTN</name>
<dbReference type="InterPro" id="IPR020904">
    <property type="entry name" value="Sc_DH/Rdtase_CS"/>
</dbReference>
<comment type="caution">
    <text evidence="5">The sequence shown here is derived from an EMBL/GenBank/DDBJ whole genome shotgun (WGS) entry which is preliminary data.</text>
</comment>
<dbReference type="PANTHER" id="PTHR48107">
    <property type="entry name" value="NADPH-DEPENDENT ALDEHYDE REDUCTASE-LIKE PROTEIN, CHLOROPLASTIC-RELATED"/>
    <property type="match status" value="1"/>
</dbReference>
<keyword evidence="6" id="KW-1185">Reference proteome</keyword>
<dbReference type="InterPro" id="IPR002347">
    <property type="entry name" value="SDR_fam"/>
</dbReference>
<sequence length="160" mass="17342">MANGLCTAPWGTQGIRFLLAAFGSIDILVINAAFQMAQSQGLEDITTEQFDRVMRTNLYGMFWLCTMFLPYIPEGGSIINTTSVQAYKPSAHLLDYATTKGAIVTFTRGLAGNLAECGIRVNAVAPGPVWTPLIPATLPDTSRFGEQSPLRRPAQPGFTR</sequence>
<dbReference type="PROSITE" id="PS00061">
    <property type="entry name" value="ADH_SHORT"/>
    <property type="match status" value="1"/>
</dbReference>
<keyword evidence="4" id="KW-0472">Membrane</keyword>
<dbReference type="Proteomes" id="UP000299290">
    <property type="component" value="Unassembled WGS sequence"/>
</dbReference>
<evidence type="ECO:0000256" key="3">
    <source>
        <dbReference type="SAM" id="MobiDB-lite"/>
    </source>
</evidence>
<reference evidence="5 6" key="1">
    <citation type="journal article" date="2020" name="Int. J. Syst. Evol. Microbiol.">
        <title>Reclassification of Streptomyces castelarensis and Streptomyces sporoclivatus as later heterotypic synonyms of Streptomyces antimycoticus.</title>
        <authorList>
            <person name="Komaki H."/>
            <person name="Tamura T."/>
        </authorList>
    </citation>
    <scope>NUCLEOTIDE SEQUENCE [LARGE SCALE GENOMIC DNA]</scope>
    <source>
        <strain evidence="5 6">NBRC 12839</strain>
    </source>
</reference>
<evidence type="ECO:0000313" key="5">
    <source>
        <dbReference type="EMBL" id="GDY39171.1"/>
    </source>
</evidence>
<evidence type="ECO:0000256" key="1">
    <source>
        <dbReference type="ARBA" id="ARBA00006484"/>
    </source>
</evidence>
<evidence type="ECO:0000313" key="6">
    <source>
        <dbReference type="Proteomes" id="UP000299290"/>
    </source>
</evidence>
<evidence type="ECO:0000256" key="4">
    <source>
        <dbReference type="SAM" id="Phobius"/>
    </source>
</evidence>
<dbReference type="PANTHER" id="PTHR48107:SF16">
    <property type="entry name" value="NADPH-DEPENDENT ALDEHYDE REDUCTASE 1, CHLOROPLASTIC"/>
    <property type="match status" value="1"/>
</dbReference>
<evidence type="ECO:0000256" key="2">
    <source>
        <dbReference type="ARBA" id="ARBA00023002"/>
    </source>
</evidence>
<feature type="transmembrane region" description="Helical" evidence="4">
    <location>
        <begin position="15"/>
        <end position="35"/>
    </location>
</feature>
<keyword evidence="4" id="KW-1133">Transmembrane helix</keyword>
<comment type="similarity">
    <text evidence="1">Belongs to the short-chain dehydrogenases/reductases (SDR) family.</text>
</comment>
<organism evidence="5 6">
    <name type="scientific">Streptomyces antimycoticus</name>
    <dbReference type="NCBI Taxonomy" id="68175"/>
    <lineage>
        <taxon>Bacteria</taxon>
        <taxon>Bacillati</taxon>
        <taxon>Actinomycetota</taxon>
        <taxon>Actinomycetes</taxon>
        <taxon>Kitasatosporales</taxon>
        <taxon>Streptomycetaceae</taxon>
        <taxon>Streptomyces</taxon>
        <taxon>Streptomyces violaceusniger group</taxon>
    </lineage>
</organism>
<dbReference type="SUPFAM" id="SSF51735">
    <property type="entry name" value="NAD(P)-binding Rossmann-fold domains"/>
    <property type="match status" value="1"/>
</dbReference>
<proteinExistence type="inferred from homology"/>
<protein>
    <submittedName>
        <fullName evidence="5">Uncharacterized protein</fullName>
    </submittedName>
</protein>
<dbReference type="PRINTS" id="PR00080">
    <property type="entry name" value="SDRFAMILY"/>
</dbReference>
<dbReference type="InterPro" id="IPR036291">
    <property type="entry name" value="NAD(P)-bd_dom_sf"/>
</dbReference>
<keyword evidence="2" id="KW-0560">Oxidoreductase</keyword>
<keyword evidence="4" id="KW-0812">Transmembrane</keyword>
<dbReference type="AlphaFoldDB" id="A0A4D4JR22"/>
<dbReference type="PRINTS" id="PR00081">
    <property type="entry name" value="GDHRDH"/>
</dbReference>